<proteinExistence type="predicted"/>
<dbReference type="RefSeq" id="WP_048702402.1">
    <property type="nucleotide sequence ID" value="NZ_CP012034.1"/>
</dbReference>
<dbReference type="PANTHER" id="PTHR33885:SF3">
    <property type="entry name" value="PHAGE SHOCK PROTEIN C"/>
    <property type="match status" value="1"/>
</dbReference>
<dbReference type="AlphaFoldDB" id="A0A0H4QGM0"/>
<evidence type="ECO:0000256" key="3">
    <source>
        <dbReference type="ARBA" id="ARBA00022692"/>
    </source>
</evidence>
<organism evidence="8 9">
    <name type="scientific">Companilactobacillus ginsenosidimutans</name>
    <dbReference type="NCBI Taxonomy" id="1007676"/>
    <lineage>
        <taxon>Bacteria</taxon>
        <taxon>Bacillati</taxon>
        <taxon>Bacillota</taxon>
        <taxon>Bacilli</taxon>
        <taxon>Lactobacillales</taxon>
        <taxon>Lactobacillaceae</taxon>
        <taxon>Companilactobacillus</taxon>
    </lineage>
</organism>
<evidence type="ECO:0000256" key="1">
    <source>
        <dbReference type="ARBA" id="ARBA00004162"/>
    </source>
</evidence>
<evidence type="ECO:0000256" key="4">
    <source>
        <dbReference type="ARBA" id="ARBA00022989"/>
    </source>
</evidence>
<evidence type="ECO:0000259" key="7">
    <source>
        <dbReference type="Pfam" id="PF04024"/>
    </source>
</evidence>
<evidence type="ECO:0000313" key="8">
    <source>
        <dbReference type="EMBL" id="AKP66156.1"/>
    </source>
</evidence>
<dbReference type="InterPro" id="IPR007168">
    <property type="entry name" value="Phageshock_PspC_N"/>
</dbReference>
<dbReference type="STRING" id="1007676.ABM34_00395"/>
<keyword evidence="5 6" id="KW-0472">Membrane</keyword>
<dbReference type="PATRIC" id="fig|1007676.4.peg.86"/>
<keyword evidence="9" id="KW-1185">Reference proteome</keyword>
<keyword evidence="3 6" id="KW-0812">Transmembrane</keyword>
<dbReference type="Proteomes" id="UP000036106">
    <property type="component" value="Chromosome"/>
</dbReference>
<sequence length="62" mass="7168">MHIPVKRSRTNQVFGGVIAGFCEKYDWNPTLGRIIYVLLTLTSWFAGIPVYLLLWLLMENPD</sequence>
<dbReference type="OrthoDB" id="9815286at2"/>
<dbReference type="Pfam" id="PF04024">
    <property type="entry name" value="PspC"/>
    <property type="match status" value="1"/>
</dbReference>
<evidence type="ECO:0000256" key="2">
    <source>
        <dbReference type="ARBA" id="ARBA00022475"/>
    </source>
</evidence>
<evidence type="ECO:0000313" key="9">
    <source>
        <dbReference type="Proteomes" id="UP000036106"/>
    </source>
</evidence>
<protein>
    <submittedName>
        <fullName evidence="8">Phage shock protein</fullName>
    </submittedName>
</protein>
<dbReference type="KEGG" id="lgn:ABM34_00395"/>
<keyword evidence="4 6" id="KW-1133">Transmembrane helix</keyword>
<reference evidence="9" key="1">
    <citation type="submission" date="2015-07" db="EMBL/GenBank/DDBJ databases">
        <title>Lactobacillus ginsenosidimutans/EMML 3141/ whole genome sequencing.</title>
        <authorList>
            <person name="Kim M.K."/>
            <person name="Im W.-T."/>
            <person name="Srinivasan S."/>
            <person name="Lee J.-J."/>
        </authorList>
    </citation>
    <scope>NUCLEOTIDE SEQUENCE [LARGE SCALE GENOMIC DNA]</scope>
    <source>
        <strain evidence="9">EMML 3041</strain>
    </source>
</reference>
<evidence type="ECO:0000256" key="5">
    <source>
        <dbReference type="ARBA" id="ARBA00023136"/>
    </source>
</evidence>
<dbReference type="InterPro" id="IPR052027">
    <property type="entry name" value="PspC"/>
</dbReference>
<gene>
    <name evidence="8" type="ORF">ABM34_00395</name>
</gene>
<accession>A0A0H4QGM0</accession>
<evidence type="ECO:0000256" key="6">
    <source>
        <dbReference type="SAM" id="Phobius"/>
    </source>
</evidence>
<dbReference type="GO" id="GO:0005886">
    <property type="term" value="C:plasma membrane"/>
    <property type="evidence" value="ECO:0007669"/>
    <property type="project" value="UniProtKB-SubCell"/>
</dbReference>
<feature type="transmembrane region" description="Helical" evidence="6">
    <location>
        <begin position="34"/>
        <end position="58"/>
    </location>
</feature>
<keyword evidence="2" id="KW-1003">Cell membrane</keyword>
<name>A0A0H4QGM0_9LACO</name>
<comment type="subcellular location">
    <subcellularLocation>
        <location evidence="1">Cell membrane</location>
        <topology evidence="1">Single-pass membrane protein</topology>
    </subcellularLocation>
</comment>
<dbReference type="EMBL" id="CP012034">
    <property type="protein sequence ID" value="AKP66156.1"/>
    <property type="molecule type" value="Genomic_DNA"/>
</dbReference>
<feature type="domain" description="Phage shock protein PspC N-terminal" evidence="7">
    <location>
        <begin position="6"/>
        <end position="59"/>
    </location>
</feature>
<dbReference type="PANTHER" id="PTHR33885">
    <property type="entry name" value="PHAGE SHOCK PROTEIN C"/>
    <property type="match status" value="1"/>
</dbReference>